<dbReference type="PROSITE" id="PS00687">
    <property type="entry name" value="ALDEHYDE_DEHYDR_GLU"/>
    <property type="match status" value="1"/>
</dbReference>
<dbReference type="GO" id="GO:0046872">
    <property type="term" value="F:metal ion binding"/>
    <property type="evidence" value="ECO:0007669"/>
    <property type="project" value="UniProtKB-KW"/>
</dbReference>
<dbReference type="InterPro" id="IPR016162">
    <property type="entry name" value="Ald_DH_N"/>
</dbReference>
<dbReference type="EMBL" id="LQZT01000011">
    <property type="protein sequence ID" value="OCW58059.1"/>
    <property type="molecule type" value="Genomic_DNA"/>
</dbReference>
<dbReference type="Proteomes" id="UP000094795">
    <property type="component" value="Unassembled WGS sequence"/>
</dbReference>
<dbReference type="FunFam" id="3.40.605.10:FF:000007">
    <property type="entry name" value="NAD/NADP-dependent betaine aldehyde dehydrogenase"/>
    <property type="match status" value="1"/>
</dbReference>
<dbReference type="InterPro" id="IPR015590">
    <property type="entry name" value="Aldehyde_DH_dom"/>
</dbReference>
<dbReference type="InterPro" id="IPR029510">
    <property type="entry name" value="Ald_DH_CS_GLU"/>
</dbReference>
<dbReference type="SUPFAM" id="SSF53720">
    <property type="entry name" value="ALDH-like"/>
    <property type="match status" value="2"/>
</dbReference>
<name>A0A1C1YXA0_9HYPH</name>
<dbReference type="PIRSF" id="PIRSF036490">
    <property type="entry name" value="Aldedh_dupl"/>
    <property type="match status" value="1"/>
</dbReference>
<evidence type="ECO:0000313" key="12">
    <source>
        <dbReference type="Proteomes" id="UP000094795"/>
    </source>
</evidence>
<dbReference type="AlphaFoldDB" id="A0A1C1YXA0"/>
<evidence type="ECO:0000259" key="10">
    <source>
        <dbReference type="Pfam" id="PF00171"/>
    </source>
</evidence>
<reference evidence="11 12" key="1">
    <citation type="submission" date="2015-12" db="EMBL/GenBank/DDBJ databases">
        <authorList>
            <person name="Shamseldin A."/>
            <person name="Moawad H."/>
            <person name="Abd El-Rahim W.M."/>
            <person name="Sadowsky M.J."/>
        </authorList>
    </citation>
    <scope>NUCLEOTIDE SEQUENCE [LARGE SCALE GENOMIC DNA]</scope>
    <source>
        <strain evidence="11 12">JC234</strain>
    </source>
</reference>
<dbReference type="GO" id="GO:0016620">
    <property type="term" value="F:oxidoreductase activity, acting on the aldehyde or oxo group of donors, NAD or NADP as acceptor"/>
    <property type="evidence" value="ECO:0007669"/>
    <property type="project" value="UniProtKB-UniRule"/>
</dbReference>
<dbReference type="InterPro" id="IPR011408">
    <property type="entry name" value="Aldehyde_DH"/>
</dbReference>
<sequence length="796" mass="85107">MNRIRDILNTMDYGPAPEDDKDVRAWLARHEKGFGHFIGGSFTKVTGETFAVTNPASGEALATVTIAGESDVDNAVAAAGKALKKWQALTGNQRARHLYALARHVQKHARFLAVLETLDNGKTIRETRDIDVPLVARHFYHHAGWAELRDTSFPGYEPVGVCGQIIPWNFPLLMLAWKVAPALAAGCTVVLKSAEHTPLTAIAFAGICAEAGLPAGVFNLVNGAGETGALLAGHEGLAKLAFTGSTAVGRLLRRQTAGSGKKLSLELGGKSPFIVFDNADLDAAVEGVVDAIWFNQGEVCCAGSRAIVQEGIAERFHDKLRARMEKLRIGNPLDKSMDMGAVVAPVQIEQITAKVKAGVDEGAEMWQPSWAHTIVNSDGCFFPPTLFTHVAPSSPLAQEEIFGPVLASMTFRTPAEAIQLANNSRYGLAASVWSQNIDEAFDAARSLKSGIVWINSTNLFDASAGFGGYRESGFGREGGREGMLEYLVPAFEAKAKKLDESAPLPAPTPVPGGEGAGLDRTVKMYIGGKQARPDSGYSYPVSGKGGKHLAEVGLGNRKDIRNAVEAAHKASGWSAMTGHARAQVLYFLAENLELRASEFAARLADAGASTSAAKREVEASVARIMHYAAWADKYDGAVRAPDKRMLTLALNEPWDVMGISCPDEAPLLGFVSLVMPAIAMGNRVVVTPSPTQPLAACDFYQVLDTSDVPGGVVNIVTGDRDTLADTMARHDDIAALWYFGSASGTELVERESAGNLKAVWANNGKARNWFDPVQGQGEDFLFHAVRIKTVWTPFGV</sequence>
<dbReference type="Gene3D" id="3.40.309.10">
    <property type="entry name" value="Aldehyde Dehydrogenase, Chain A, domain 2"/>
    <property type="match status" value="1"/>
</dbReference>
<evidence type="ECO:0000256" key="9">
    <source>
        <dbReference type="RuleBase" id="RU003345"/>
    </source>
</evidence>
<evidence type="ECO:0000256" key="6">
    <source>
        <dbReference type="ARBA" id="ARBA00023097"/>
    </source>
</evidence>
<keyword evidence="2" id="KW-0479">Metal-binding</keyword>
<dbReference type="Gene3D" id="3.40.605.10">
    <property type="entry name" value="Aldehyde Dehydrogenase, Chain A, domain 1"/>
    <property type="match status" value="2"/>
</dbReference>
<dbReference type="PANTHER" id="PTHR11699">
    <property type="entry name" value="ALDEHYDE DEHYDROGENASE-RELATED"/>
    <property type="match status" value="1"/>
</dbReference>
<keyword evidence="4" id="KW-0630">Potassium</keyword>
<evidence type="ECO:0000256" key="3">
    <source>
        <dbReference type="ARBA" id="ARBA00022857"/>
    </source>
</evidence>
<evidence type="ECO:0000256" key="1">
    <source>
        <dbReference type="ARBA" id="ARBA00009986"/>
    </source>
</evidence>
<gene>
    <name evidence="11" type="ORF">AWJ14_01465</name>
</gene>
<feature type="domain" description="Aldehyde dehydrogenase" evidence="10">
    <location>
        <begin position="546"/>
        <end position="763"/>
    </location>
</feature>
<dbReference type="STRING" id="1480615.AWJ14_01465"/>
<evidence type="ECO:0000256" key="5">
    <source>
        <dbReference type="ARBA" id="ARBA00023002"/>
    </source>
</evidence>
<comment type="similarity">
    <text evidence="1 7 9">Belongs to the aldehyde dehydrogenase family.</text>
</comment>
<dbReference type="OrthoDB" id="9812625at2"/>
<keyword evidence="6" id="KW-0558">Oxidation</keyword>
<keyword evidence="5 9" id="KW-0560">Oxidoreductase</keyword>
<evidence type="ECO:0000256" key="8">
    <source>
        <dbReference type="PROSITE-ProRule" id="PRU10007"/>
    </source>
</evidence>
<evidence type="ECO:0000256" key="7">
    <source>
        <dbReference type="PIRNR" id="PIRNR036490"/>
    </source>
</evidence>
<evidence type="ECO:0000313" key="11">
    <source>
        <dbReference type="EMBL" id="OCW58059.1"/>
    </source>
</evidence>
<comment type="caution">
    <text evidence="11">The sequence shown here is derived from an EMBL/GenBank/DDBJ whole genome shotgun (WGS) entry which is preliminary data.</text>
</comment>
<organism evidence="11 12">
    <name type="scientific">Hoeflea olei</name>
    <dbReference type="NCBI Taxonomy" id="1480615"/>
    <lineage>
        <taxon>Bacteria</taxon>
        <taxon>Pseudomonadati</taxon>
        <taxon>Pseudomonadota</taxon>
        <taxon>Alphaproteobacteria</taxon>
        <taxon>Hyphomicrobiales</taxon>
        <taxon>Rhizobiaceae</taxon>
        <taxon>Hoeflea</taxon>
    </lineage>
</organism>
<keyword evidence="12" id="KW-1185">Reference proteome</keyword>
<evidence type="ECO:0000256" key="4">
    <source>
        <dbReference type="ARBA" id="ARBA00022958"/>
    </source>
</evidence>
<accession>A0A1C1YXA0</accession>
<feature type="domain" description="Aldehyde dehydrogenase" evidence="10">
    <location>
        <begin position="44"/>
        <end position="487"/>
    </location>
</feature>
<keyword evidence="3" id="KW-0521">NADP</keyword>
<dbReference type="InterPro" id="IPR016161">
    <property type="entry name" value="Ald_DH/histidinol_DH"/>
</dbReference>
<dbReference type="FunFam" id="3.40.309.10:FF:000012">
    <property type="entry name" value="Betaine aldehyde dehydrogenase"/>
    <property type="match status" value="1"/>
</dbReference>
<protein>
    <submittedName>
        <fullName evidence="11">Aldehyde dehydrogenase</fullName>
    </submittedName>
</protein>
<dbReference type="Pfam" id="PF00171">
    <property type="entry name" value="Aldedh"/>
    <property type="match status" value="2"/>
</dbReference>
<proteinExistence type="inferred from homology"/>
<dbReference type="RefSeq" id="WP_066177463.1">
    <property type="nucleotide sequence ID" value="NZ_LQZT01000011.1"/>
</dbReference>
<evidence type="ECO:0000256" key="2">
    <source>
        <dbReference type="ARBA" id="ARBA00022723"/>
    </source>
</evidence>
<dbReference type="InterPro" id="IPR016163">
    <property type="entry name" value="Ald_DH_C"/>
</dbReference>
<feature type="active site" evidence="8">
    <location>
        <position position="266"/>
    </location>
</feature>